<gene>
    <name evidence="1" type="ORF">DERYTH_LOCUS10111</name>
</gene>
<reference evidence="1" key="1">
    <citation type="submission" date="2021-06" db="EMBL/GenBank/DDBJ databases">
        <authorList>
            <person name="Kallberg Y."/>
            <person name="Tangrot J."/>
            <person name="Rosling A."/>
        </authorList>
    </citation>
    <scope>NUCLEOTIDE SEQUENCE</scope>
    <source>
        <strain evidence="1">MA453B</strain>
    </source>
</reference>
<protein>
    <submittedName>
        <fullName evidence="1">7251_t:CDS:1</fullName>
    </submittedName>
</protein>
<keyword evidence="2" id="KW-1185">Reference proteome</keyword>
<name>A0A9N9DVA8_9GLOM</name>
<comment type="caution">
    <text evidence="1">The sequence shown here is derived from an EMBL/GenBank/DDBJ whole genome shotgun (WGS) entry which is preliminary data.</text>
</comment>
<evidence type="ECO:0000313" key="1">
    <source>
        <dbReference type="EMBL" id="CAG8649617.1"/>
    </source>
</evidence>
<dbReference type="AlphaFoldDB" id="A0A9N9DVA8"/>
<evidence type="ECO:0000313" key="2">
    <source>
        <dbReference type="Proteomes" id="UP000789405"/>
    </source>
</evidence>
<organism evidence="1 2">
    <name type="scientific">Dentiscutata erythropus</name>
    <dbReference type="NCBI Taxonomy" id="1348616"/>
    <lineage>
        <taxon>Eukaryota</taxon>
        <taxon>Fungi</taxon>
        <taxon>Fungi incertae sedis</taxon>
        <taxon>Mucoromycota</taxon>
        <taxon>Glomeromycotina</taxon>
        <taxon>Glomeromycetes</taxon>
        <taxon>Diversisporales</taxon>
        <taxon>Gigasporaceae</taxon>
        <taxon>Dentiscutata</taxon>
    </lineage>
</organism>
<proteinExistence type="predicted"/>
<sequence>MSGSPVAPITPITSVPVIMIDISGLNDNVMVNLVASATNSLKKSNDKNPKKSGVRKRTLIFTSKSLQLTREKEEAEAKSQDL</sequence>
<dbReference type="EMBL" id="CAJVPY010005747">
    <property type="protein sequence ID" value="CAG8649617.1"/>
    <property type="molecule type" value="Genomic_DNA"/>
</dbReference>
<accession>A0A9N9DVA8</accession>
<feature type="non-terminal residue" evidence="1">
    <location>
        <position position="1"/>
    </location>
</feature>
<dbReference type="Proteomes" id="UP000789405">
    <property type="component" value="Unassembled WGS sequence"/>
</dbReference>